<evidence type="ECO:0000313" key="3">
    <source>
        <dbReference type="EMBL" id="AWV97291.1"/>
    </source>
</evidence>
<keyword evidence="2" id="KW-0732">Signal</keyword>
<evidence type="ECO:0000256" key="1">
    <source>
        <dbReference type="ARBA" id="ARBA00010552"/>
    </source>
</evidence>
<dbReference type="OrthoDB" id="9803101at2"/>
<dbReference type="Gene3D" id="3.30.1330.40">
    <property type="entry name" value="RutC-like"/>
    <property type="match status" value="1"/>
</dbReference>
<evidence type="ECO:0000256" key="2">
    <source>
        <dbReference type="SAM" id="SignalP"/>
    </source>
</evidence>
<name>A0A2Z4G7W8_9BACT</name>
<dbReference type="GO" id="GO:0005829">
    <property type="term" value="C:cytosol"/>
    <property type="evidence" value="ECO:0007669"/>
    <property type="project" value="TreeGrafter"/>
</dbReference>
<dbReference type="PANTHER" id="PTHR11803:SF59">
    <property type="entry name" value="ENDORIBONUCLEASE"/>
    <property type="match status" value="1"/>
</dbReference>
<dbReference type="Pfam" id="PF01042">
    <property type="entry name" value="Ribonuc_L-PSP"/>
    <property type="match status" value="1"/>
</dbReference>
<feature type="chain" id="PRO_5016455230" description="RidA family protein" evidence="2">
    <location>
        <begin position="28"/>
        <end position="167"/>
    </location>
</feature>
<dbReference type="InterPro" id="IPR006175">
    <property type="entry name" value="YjgF/YER057c/UK114"/>
</dbReference>
<dbReference type="PANTHER" id="PTHR11803">
    <property type="entry name" value="2-IMINOBUTANOATE/2-IMINOPROPANOATE DEAMINASE RIDA"/>
    <property type="match status" value="1"/>
</dbReference>
<dbReference type="SUPFAM" id="SSF55298">
    <property type="entry name" value="YjgF-like"/>
    <property type="match status" value="1"/>
</dbReference>
<dbReference type="InterPro" id="IPR019897">
    <property type="entry name" value="RidA_CS"/>
</dbReference>
<comment type="similarity">
    <text evidence="1">Belongs to the RutC family.</text>
</comment>
<evidence type="ECO:0008006" key="5">
    <source>
        <dbReference type="Google" id="ProtNLM"/>
    </source>
</evidence>
<feature type="signal peptide" evidence="2">
    <location>
        <begin position="1"/>
        <end position="27"/>
    </location>
</feature>
<sequence length="167" mass="18360">MKFNIVKVKKIMILLMFVSFLTNQVSAQLAILKGPEWSIISKTAELPEGSSLFFTSGLTASALADSLEDGNYEKYGDTEAQSLSILAQIEKTLEEEGLMLSDVFAMKVFVSADSKTGEHDFKGWNNAYKKYFGTDDNPSKPVRATVGVATLVNPHKFIEIEVIAAKI</sequence>
<gene>
    <name evidence="3" type="ORF">DJ013_03545</name>
</gene>
<accession>A0A2Z4G7W8</accession>
<evidence type="ECO:0000313" key="4">
    <source>
        <dbReference type="Proteomes" id="UP000249873"/>
    </source>
</evidence>
<protein>
    <recommendedName>
        <fullName evidence="5">RidA family protein</fullName>
    </recommendedName>
</protein>
<reference evidence="3 4" key="1">
    <citation type="submission" date="2018-05" db="EMBL/GenBank/DDBJ databases">
        <title>Complete genome sequence of Arcticibacterium luteifluviistationis SM1504T, a cytophagaceae bacterium isolated from Arctic surface seawater.</title>
        <authorList>
            <person name="Li Y."/>
            <person name="Qin Q.-L."/>
        </authorList>
    </citation>
    <scope>NUCLEOTIDE SEQUENCE [LARGE SCALE GENOMIC DNA]</scope>
    <source>
        <strain evidence="3 4">SM1504</strain>
    </source>
</reference>
<dbReference type="KEGG" id="als:DJ013_03545"/>
<dbReference type="GO" id="GO:0019239">
    <property type="term" value="F:deaminase activity"/>
    <property type="evidence" value="ECO:0007669"/>
    <property type="project" value="TreeGrafter"/>
</dbReference>
<organism evidence="3 4">
    <name type="scientific">Arcticibacterium luteifluviistationis</name>
    <dbReference type="NCBI Taxonomy" id="1784714"/>
    <lineage>
        <taxon>Bacteria</taxon>
        <taxon>Pseudomonadati</taxon>
        <taxon>Bacteroidota</taxon>
        <taxon>Cytophagia</taxon>
        <taxon>Cytophagales</taxon>
        <taxon>Leadbetterellaceae</taxon>
        <taxon>Arcticibacterium</taxon>
    </lineage>
</organism>
<dbReference type="InterPro" id="IPR035959">
    <property type="entry name" value="RutC-like_sf"/>
</dbReference>
<dbReference type="EMBL" id="CP029480">
    <property type="protein sequence ID" value="AWV97291.1"/>
    <property type="molecule type" value="Genomic_DNA"/>
</dbReference>
<proteinExistence type="inferred from homology"/>
<keyword evidence="4" id="KW-1185">Reference proteome</keyword>
<dbReference type="PROSITE" id="PS01094">
    <property type="entry name" value="UPF0076"/>
    <property type="match status" value="1"/>
</dbReference>
<dbReference type="AlphaFoldDB" id="A0A2Z4G7W8"/>
<dbReference type="Proteomes" id="UP000249873">
    <property type="component" value="Chromosome"/>
</dbReference>
<dbReference type="RefSeq" id="WP_111370393.1">
    <property type="nucleotide sequence ID" value="NZ_CP029480.1"/>
</dbReference>